<dbReference type="GO" id="GO:0015768">
    <property type="term" value="P:maltose transport"/>
    <property type="evidence" value="ECO:0007669"/>
    <property type="project" value="TreeGrafter"/>
</dbReference>
<feature type="chain" id="PRO_5039538147" evidence="4">
    <location>
        <begin position="22"/>
        <end position="441"/>
    </location>
</feature>
<evidence type="ECO:0000256" key="1">
    <source>
        <dbReference type="ARBA" id="ARBA00008520"/>
    </source>
</evidence>
<dbReference type="GO" id="GO:0055052">
    <property type="term" value="C:ATP-binding cassette (ABC) transporter complex, substrate-binding subunit-containing"/>
    <property type="evidence" value="ECO:0007669"/>
    <property type="project" value="TreeGrafter"/>
</dbReference>
<comment type="similarity">
    <text evidence="1">Belongs to the bacterial solute-binding protein 1 family.</text>
</comment>
<gene>
    <name evidence="5" type="ORF">SAMN04488554_3055</name>
</gene>
<evidence type="ECO:0000256" key="4">
    <source>
        <dbReference type="SAM" id="SignalP"/>
    </source>
</evidence>
<dbReference type="PANTHER" id="PTHR30061:SF50">
    <property type="entry name" value="MALTOSE_MALTODEXTRIN-BINDING PERIPLASMIC PROTEIN"/>
    <property type="match status" value="1"/>
</dbReference>
<keyword evidence="3 4" id="KW-0732">Signal</keyword>
<keyword evidence="6" id="KW-1185">Reference proteome</keyword>
<dbReference type="RefSeq" id="WP_089773913.1">
    <property type="nucleotide sequence ID" value="NZ_FNTX01000002.1"/>
</dbReference>
<dbReference type="EMBL" id="FNTX01000002">
    <property type="protein sequence ID" value="SEE82165.1"/>
    <property type="molecule type" value="Genomic_DNA"/>
</dbReference>
<evidence type="ECO:0000256" key="2">
    <source>
        <dbReference type="ARBA" id="ARBA00022448"/>
    </source>
</evidence>
<dbReference type="OrthoDB" id="1650177at2"/>
<dbReference type="STRING" id="648782.SAMN04488554_3055"/>
<dbReference type="Gene3D" id="3.40.190.10">
    <property type="entry name" value="Periplasmic binding protein-like II"/>
    <property type="match status" value="1"/>
</dbReference>
<dbReference type="Pfam" id="PF01547">
    <property type="entry name" value="SBP_bac_1"/>
    <property type="match status" value="1"/>
</dbReference>
<dbReference type="PROSITE" id="PS51257">
    <property type="entry name" value="PROKAR_LIPOPROTEIN"/>
    <property type="match status" value="1"/>
</dbReference>
<dbReference type="AlphaFoldDB" id="A0A1H5LYG7"/>
<keyword evidence="2" id="KW-0813">Transport</keyword>
<name>A0A1H5LYG7_9MICO</name>
<evidence type="ECO:0000313" key="5">
    <source>
        <dbReference type="EMBL" id="SEE82165.1"/>
    </source>
</evidence>
<accession>A0A1H5LYG7</accession>
<dbReference type="CDD" id="cd13585">
    <property type="entry name" value="PBP2_TMBP_like"/>
    <property type="match status" value="1"/>
</dbReference>
<dbReference type="InterPro" id="IPR006059">
    <property type="entry name" value="SBP"/>
</dbReference>
<evidence type="ECO:0000256" key="3">
    <source>
        <dbReference type="ARBA" id="ARBA00022729"/>
    </source>
</evidence>
<dbReference type="GO" id="GO:1901982">
    <property type="term" value="F:maltose binding"/>
    <property type="evidence" value="ECO:0007669"/>
    <property type="project" value="TreeGrafter"/>
</dbReference>
<dbReference type="GO" id="GO:0042956">
    <property type="term" value="P:maltodextrin transmembrane transport"/>
    <property type="evidence" value="ECO:0007669"/>
    <property type="project" value="TreeGrafter"/>
</dbReference>
<protein>
    <submittedName>
        <fullName evidence="5">Carbohydrate ABC transporter substrate-binding protein, CUT1 family</fullName>
    </submittedName>
</protein>
<dbReference type="Proteomes" id="UP000199220">
    <property type="component" value="Unassembled WGS sequence"/>
</dbReference>
<organism evidence="5 6">
    <name type="scientific">Ruania alba</name>
    <dbReference type="NCBI Taxonomy" id="648782"/>
    <lineage>
        <taxon>Bacteria</taxon>
        <taxon>Bacillati</taxon>
        <taxon>Actinomycetota</taxon>
        <taxon>Actinomycetes</taxon>
        <taxon>Micrococcales</taxon>
        <taxon>Ruaniaceae</taxon>
        <taxon>Ruania</taxon>
    </lineage>
</organism>
<evidence type="ECO:0000313" key="6">
    <source>
        <dbReference type="Proteomes" id="UP000199220"/>
    </source>
</evidence>
<reference evidence="6" key="1">
    <citation type="submission" date="2016-10" db="EMBL/GenBank/DDBJ databases">
        <authorList>
            <person name="Varghese N."/>
            <person name="Submissions S."/>
        </authorList>
    </citation>
    <scope>NUCLEOTIDE SEQUENCE [LARGE SCALE GENOMIC DNA]</scope>
    <source>
        <strain evidence="6">DSM 21368</strain>
    </source>
</reference>
<proteinExistence type="inferred from homology"/>
<dbReference type="SUPFAM" id="SSF53850">
    <property type="entry name" value="Periplasmic binding protein-like II"/>
    <property type="match status" value="1"/>
</dbReference>
<dbReference type="PANTHER" id="PTHR30061">
    <property type="entry name" value="MALTOSE-BINDING PERIPLASMIC PROTEIN"/>
    <property type="match status" value="1"/>
</dbReference>
<sequence>MFRRGSLALVAGTATTALTLAACSPGSSGEPDGGGSEDSATVTFRLWDDAAAAAYEESFEAFTEANPDITVDVETVPWANYWDRLPQDIGSGTMADIFWTNTSNFGIYADNGNLIDIGAEIGADQDELVQSAVDLYTRNGAEWGVPQLTDSIALYYNADLLAEAGVDPSSLQWDPSGTNDTFLGAALDLTVDASGVTAAEDDFDAENIEQYAFNAQNDLQAIYIDFLGSNGARYQDGDQYAFNTPEGAESFQYLVDLINTYHVSPSAAETNQNGDLARDLFVQGKMALFQSGQYSLPHMADAEFDWGIAPMLEGPDGRVGVVHSVAAVGNAETEHPEATLEVLRWLSTAEGQEPLGANGAAFPAAVDAQSSFVDYWTEQGVDTSEFIAAAEGETIAAPLGPRANAGANAIAPYFEEMFAGRLPVQEALQQAQDAANEAIAE</sequence>
<feature type="signal peptide" evidence="4">
    <location>
        <begin position="1"/>
        <end position="21"/>
    </location>
</feature>